<reference evidence="3" key="1">
    <citation type="submission" date="2012-11" db="EMBL/GenBank/DDBJ databases">
        <authorList>
            <person name="Lucero-Rivera Y.E."/>
            <person name="Tovar-Ramirez D."/>
        </authorList>
    </citation>
    <scope>NUCLEOTIDE SEQUENCE [LARGE SCALE GENOMIC DNA]</scope>
    <source>
        <strain evidence="3">Araruama</strain>
    </source>
</reference>
<accession>A0A1V1P5A5</accession>
<evidence type="ECO:0000313" key="3">
    <source>
        <dbReference type="Proteomes" id="UP000189670"/>
    </source>
</evidence>
<dbReference type="Proteomes" id="UP000189670">
    <property type="component" value="Unassembled WGS sequence"/>
</dbReference>
<organism evidence="2 3">
    <name type="scientific">Candidatus Magnetoglobus multicellularis str. Araruama</name>
    <dbReference type="NCBI Taxonomy" id="890399"/>
    <lineage>
        <taxon>Bacteria</taxon>
        <taxon>Pseudomonadati</taxon>
        <taxon>Thermodesulfobacteriota</taxon>
        <taxon>Desulfobacteria</taxon>
        <taxon>Desulfobacterales</taxon>
        <taxon>Desulfobacteraceae</taxon>
        <taxon>Candidatus Magnetoglobus</taxon>
    </lineage>
</organism>
<evidence type="ECO:0000256" key="1">
    <source>
        <dbReference type="SAM" id="Phobius"/>
    </source>
</evidence>
<sequence>MWDGENLTYYGLFNANAYALAVMIAFFLLASIGISLLTIIIMTLCLLTICMPSSKILAQIVEKRPHVFSVGAASFMGIILSPWIVYGILKFQQIEHNSISVLAAISIAYTFGEGLGRLACISFGCCYGKPITALSPFLQHMFSKIAMVFEGKTKK</sequence>
<comment type="caution">
    <text evidence="2">The sequence shown here is derived from an EMBL/GenBank/DDBJ whole genome shotgun (WGS) entry which is preliminary data.</text>
</comment>
<proteinExistence type="predicted"/>
<keyword evidence="1" id="KW-0472">Membrane</keyword>
<evidence type="ECO:0000313" key="2">
    <source>
        <dbReference type="EMBL" id="ETR70047.1"/>
    </source>
</evidence>
<protein>
    <recommendedName>
        <fullName evidence="4">Prolipoprotein diacylglyceryl transferase</fullName>
    </recommendedName>
</protein>
<gene>
    <name evidence="2" type="ORF">OMM_03525</name>
</gene>
<evidence type="ECO:0008006" key="4">
    <source>
        <dbReference type="Google" id="ProtNLM"/>
    </source>
</evidence>
<dbReference type="AlphaFoldDB" id="A0A1V1P5A5"/>
<dbReference type="EMBL" id="ATBP01000501">
    <property type="protein sequence ID" value="ETR70047.1"/>
    <property type="molecule type" value="Genomic_DNA"/>
</dbReference>
<feature type="transmembrane region" description="Helical" evidence="1">
    <location>
        <begin position="67"/>
        <end position="89"/>
    </location>
</feature>
<name>A0A1V1P5A5_9BACT</name>
<feature type="transmembrane region" description="Helical" evidence="1">
    <location>
        <begin position="20"/>
        <end position="47"/>
    </location>
</feature>
<keyword evidence="1" id="KW-1133">Transmembrane helix</keyword>
<keyword evidence="1" id="KW-0812">Transmembrane</keyword>